<evidence type="ECO:0000256" key="1">
    <source>
        <dbReference type="SAM" id="Phobius"/>
    </source>
</evidence>
<reference evidence="2 3" key="1">
    <citation type="submission" date="2020-03" db="EMBL/GenBank/DDBJ databases">
        <title>Genomic Encyclopedia of Type Strains, Phase IV (KMG-IV): sequencing the most valuable type-strain genomes for metagenomic binning, comparative biology and taxonomic classification.</title>
        <authorList>
            <person name="Goeker M."/>
        </authorList>
    </citation>
    <scope>NUCLEOTIDE SEQUENCE [LARGE SCALE GENOMIC DNA]</scope>
    <source>
        <strain evidence="2 3">DSM 103870</strain>
    </source>
</reference>
<accession>A0ABX0UYP8</accession>
<dbReference type="EMBL" id="JAASQI010000002">
    <property type="protein sequence ID" value="NIJ57508.1"/>
    <property type="molecule type" value="Genomic_DNA"/>
</dbReference>
<evidence type="ECO:0008006" key="4">
    <source>
        <dbReference type="Google" id="ProtNLM"/>
    </source>
</evidence>
<proteinExistence type="predicted"/>
<name>A0ABX0UYP8_9HYPH</name>
<dbReference type="Proteomes" id="UP001429580">
    <property type="component" value="Unassembled WGS sequence"/>
</dbReference>
<keyword evidence="1" id="KW-1133">Transmembrane helix</keyword>
<feature type="transmembrane region" description="Helical" evidence="1">
    <location>
        <begin position="100"/>
        <end position="118"/>
    </location>
</feature>
<feature type="transmembrane region" description="Helical" evidence="1">
    <location>
        <begin position="138"/>
        <end position="156"/>
    </location>
</feature>
<keyword evidence="3" id="KW-1185">Reference proteome</keyword>
<evidence type="ECO:0000313" key="3">
    <source>
        <dbReference type="Proteomes" id="UP001429580"/>
    </source>
</evidence>
<keyword evidence="1" id="KW-0812">Transmembrane</keyword>
<protein>
    <recommendedName>
        <fullName evidence="4">CHASE2 domain-containing protein</fullName>
    </recommendedName>
</protein>
<keyword evidence="1" id="KW-0472">Membrane</keyword>
<sequence length="179" mass="20351">MSDAANAGLIEIRIDKVSQLFDTKDLHPFHQWSLADEADAYITGHAQELPPRKPLTIVIHLPEAEYPHALGLGNAIASYYTKRADAGTRELRTLFRNGRVALLTGIAVFILCFSLAQLPTGWLGGGYVSQYFREGLVIVGWVANWRPMEIFLYDWWPIVSKRRLYRRLARAQVVLKRQS</sequence>
<gene>
    <name evidence="2" type="ORF">FHS82_001334</name>
</gene>
<evidence type="ECO:0000313" key="2">
    <source>
        <dbReference type="EMBL" id="NIJ57508.1"/>
    </source>
</evidence>
<dbReference type="RefSeq" id="WP_166950087.1">
    <property type="nucleotide sequence ID" value="NZ_JAASQI010000002.1"/>
</dbReference>
<comment type="caution">
    <text evidence="2">The sequence shown here is derived from an EMBL/GenBank/DDBJ whole genome shotgun (WGS) entry which is preliminary data.</text>
</comment>
<organism evidence="2 3">
    <name type="scientific">Pseudochelatococcus lubricantis</name>
    <dbReference type="NCBI Taxonomy" id="1538102"/>
    <lineage>
        <taxon>Bacteria</taxon>
        <taxon>Pseudomonadati</taxon>
        <taxon>Pseudomonadota</taxon>
        <taxon>Alphaproteobacteria</taxon>
        <taxon>Hyphomicrobiales</taxon>
        <taxon>Chelatococcaceae</taxon>
        <taxon>Pseudochelatococcus</taxon>
    </lineage>
</organism>